<protein>
    <submittedName>
        <fullName evidence="2">SAM-dependent methyltransferase</fullName>
        <ecNumber evidence="2">2.1.1.-</ecNumber>
    </submittedName>
</protein>
<sequence>MQQAIIELFADLPLQGPGCDEDTLEVLERIKRGLPSTPRIADFGCGTGRSSLALARSLPNAKVTAVDALPLFIETLQERSRSLDLHERIQVQVSDMLAPDMLPASLDLIWSEGAAYAVGFETALRAWRPLLNENGRCVLSECEWLAPDRPAEVQAFWDTHYPAMGDRTANLAHAEAAGYRVMGTHELSAAGWTNYYSALAAAVDVNRTTLDPTFVQAIEQEIAIRALGSHCFGYVFYLLEAS</sequence>
<dbReference type="Proteomes" id="UP001589891">
    <property type="component" value="Unassembled WGS sequence"/>
</dbReference>
<dbReference type="RefSeq" id="WP_376942914.1">
    <property type="nucleotide sequence ID" value="NZ_CP171449.1"/>
</dbReference>
<dbReference type="CDD" id="cd02440">
    <property type="entry name" value="AdoMet_MTases"/>
    <property type="match status" value="1"/>
</dbReference>
<dbReference type="GO" id="GO:0008168">
    <property type="term" value="F:methyltransferase activity"/>
    <property type="evidence" value="ECO:0007669"/>
    <property type="project" value="UniProtKB-KW"/>
</dbReference>
<dbReference type="InterPro" id="IPR029063">
    <property type="entry name" value="SAM-dependent_MTases_sf"/>
</dbReference>
<dbReference type="EC" id="2.1.1.-" evidence="2"/>
<evidence type="ECO:0000313" key="2">
    <source>
        <dbReference type="EMBL" id="MFC0708703.1"/>
    </source>
</evidence>
<evidence type="ECO:0000259" key="1">
    <source>
        <dbReference type="Pfam" id="PF13649"/>
    </source>
</evidence>
<evidence type="ECO:0000313" key="3">
    <source>
        <dbReference type="Proteomes" id="UP001589891"/>
    </source>
</evidence>
<reference evidence="2 3" key="1">
    <citation type="submission" date="2024-09" db="EMBL/GenBank/DDBJ databases">
        <authorList>
            <person name="Sun Q."/>
            <person name="Mori K."/>
        </authorList>
    </citation>
    <scope>NUCLEOTIDE SEQUENCE [LARGE SCALE GENOMIC DNA]</scope>
    <source>
        <strain evidence="2 3">NCAIM B.01794</strain>
    </source>
</reference>
<comment type="caution">
    <text evidence="2">The sequence shown here is derived from an EMBL/GenBank/DDBJ whole genome shotgun (WGS) entry which is preliminary data.</text>
</comment>
<keyword evidence="2" id="KW-0808">Transferase</keyword>
<dbReference type="SUPFAM" id="SSF53335">
    <property type="entry name" value="S-adenosyl-L-methionine-dependent methyltransferases"/>
    <property type="match status" value="1"/>
</dbReference>
<dbReference type="EMBL" id="JBHLSS010000026">
    <property type="protein sequence ID" value="MFC0708703.1"/>
    <property type="molecule type" value="Genomic_DNA"/>
</dbReference>
<keyword evidence="3" id="KW-1185">Reference proteome</keyword>
<dbReference type="Pfam" id="PF13649">
    <property type="entry name" value="Methyltransf_25"/>
    <property type="match status" value="1"/>
</dbReference>
<name>A0ABV6SGP9_AZOPA</name>
<gene>
    <name evidence="2" type="ORF">ACFFGX_03535</name>
</gene>
<feature type="domain" description="Methyltransferase" evidence="1">
    <location>
        <begin position="40"/>
        <end position="135"/>
    </location>
</feature>
<dbReference type="GO" id="GO:0032259">
    <property type="term" value="P:methylation"/>
    <property type="evidence" value="ECO:0007669"/>
    <property type="project" value="UniProtKB-KW"/>
</dbReference>
<keyword evidence="2" id="KW-0489">Methyltransferase</keyword>
<proteinExistence type="predicted"/>
<dbReference type="InterPro" id="IPR041698">
    <property type="entry name" value="Methyltransf_25"/>
</dbReference>
<dbReference type="Gene3D" id="3.40.50.150">
    <property type="entry name" value="Vaccinia Virus protein VP39"/>
    <property type="match status" value="1"/>
</dbReference>
<organism evidence="2 3">
    <name type="scientific">Azorhizophilus paspali</name>
    <name type="common">Azotobacter paspali</name>
    <dbReference type="NCBI Taxonomy" id="69963"/>
    <lineage>
        <taxon>Bacteria</taxon>
        <taxon>Pseudomonadati</taxon>
        <taxon>Pseudomonadota</taxon>
        <taxon>Gammaproteobacteria</taxon>
        <taxon>Pseudomonadales</taxon>
        <taxon>Pseudomonadaceae</taxon>
        <taxon>Azorhizophilus</taxon>
    </lineage>
</organism>
<accession>A0ABV6SGP9</accession>